<dbReference type="GO" id="GO:0005634">
    <property type="term" value="C:nucleus"/>
    <property type="evidence" value="ECO:0007669"/>
    <property type="project" value="UniProtKB-SubCell"/>
</dbReference>
<evidence type="ECO:0000313" key="4">
    <source>
        <dbReference type="EMBL" id="GAV07201.1"/>
    </source>
</evidence>
<reference evidence="4 5" key="1">
    <citation type="journal article" date="2016" name="Nat. Commun.">
        <title>Extremotolerant tardigrade genome and improved radiotolerance of human cultured cells by tardigrade-unique protein.</title>
        <authorList>
            <person name="Hashimoto T."/>
            <person name="Horikawa D.D."/>
            <person name="Saito Y."/>
            <person name="Kuwahara H."/>
            <person name="Kozuka-Hata H."/>
            <person name="Shin-I T."/>
            <person name="Minakuchi Y."/>
            <person name="Ohishi K."/>
            <person name="Motoyama A."/>
            <person name="Aizu T."/>
            <person name="Enomoto A."/>
            <person name="Kondo K."/>
            <person name="Tanaka S."/>
            <person name="Hara Y."/>
            <person name="Koshikawa S."/>
            <person name="Sagara H."/>
            <person name="Miura T."/>
            <person name="Yokobori S."/>
            <person name="Miyagawa K."/>
            <person name="Suzuki Y."/>
            <person name="Kubo T."/>
            <person name="Oyama M."/>
            <person name="Kohara Y."/>
            <person name="Fujiyama A."/>
            <person name="Arakawa K."/>
            <person name="Katayama T."/>
            <person name="Toyoda A."/>
            <person name="Kunieda T."/>
        </authorList>
    </citation>
    <scope>NUCLEOTIDE SEQUENCE [LARGE SCALE GENOMIC DNA]</scope>
    <source>
        <strain evidence="4 5">YOKOZUNA-1</strain>
    </source>
</reference>
<gene>
    <name evidence="4" type="primary">RvY_17071</name>
    <name evidence="4" type="synonym">RvY_17071.1</name>
    <name evidence="4" type="ORF">RvY_17071-1</name>
</gene>
<evidence type="ECO:0000313" key="5">
    <source>
        <dbReference type="Proteomes" id="UP000186922"/>
    </source>
</evidence>
<evidence type="ECO:0000256" key="3">
    <source>
        <dbReference type="SAM" id="MobiDB-lite"/>
    </source>
</evidence>
<evidence type="ECO:0000256" key="1">
    <source>
        <dbReference type="ARBA" id="ARBA00004123"/>
    </source>
</evidence>
<comment type="caution">
    <text evidence="4">The sequence shown here is derived from an EMBL/GenBank/DDBJ whole genome shotgun (WGS) entry which is preliminary data.</text>
</comment>
<dbReference type="AlphaFoldDB" id="A0A1D1W1C8"/>
<feature type="compositionally biased region" description="Low complexity" evidence="3">
    <location>
        <begin position="152"/>
        <end position="163"/>
    </location>
</feature>
<feature type="region of interest" description="Disordered" evidence="3">
    <location>
        <begin position="101"/>
        <end position="163"/>
    </location>
</feature>
<evidence type="ECO:0000256" key="2">
    <source>
        <dbReference type="SAM" id="Coils"/>
    </source>
</evidence>
<keyword evidence="5" id="KW-1185">Reference proteome</keyword>
<dbReference type="InterPro" id="IPR009057">
    <property type="entry name" value="Homeodomain-like_sf"/>
</dbReference>
<protein>
    <submittedName>
        <fullName evidence="4">Uncharacterized protein</fullName>
    </submittedName>
</protein>
<dbReference type="OrthoDB" id="10226757at2759"/>
<name>A0A1D1W1C8_RAMVA</name>
<proteinExistence type="predicted"/>
<comment type="subcellular location">
    <subcellularLocation>
        <location evidence="1">Nucleus</location>
    </subcellularLocation>
</comment>
<accession>A0A1D1W1C8</accession>
<feature type="compositionally biased region" description="Polar residues" evidence="3">
    <location>
        <begin position="19"/>
        <end position="32"/>
    </location>
</feature>
<feature type="region of interest" description="Disordered" evidence="3">
    <location>
        <begin position="1"/>
        <end position="32"/>
    </location>
</feature>
<dbReference type="Proteomes" id="UP000186922">
    <property type="component" value="Unassembled WGS sequence"/>
</dbReference>
<dbReference type="SUPFAM" id="SSF46689">
    <property type="entry name" value="Homeodomain-like"/>
    <property type="match status" value="1"/>
</dbReference>
<sequence>MDQPFDFSSFGDDGHGARTGTSTTFASHSTAEQGAYPYHETSAGDNDWQLLNLSTSSPAHHYSHTLYSHAAEEQMPDYYQNLLTDGITGQEATVEQLIEGNEEEGEAAVEEKPMAEFASQRFKRKPRKKKVDDSRSEKKRQKRKVQDDTEESQNANEEAEQSAAVDALIADEGGGEELAAVEEEEELDESEQAAADDFYSQLLDWPATVPLNDDAVLAQSGQSMAARGLKRVRWHMEEIAFFQRCASLFNCNFNMIQDLLPHRTLAELKKQYDKQRLLYPSLYGSFSTSPRFHTVEEYYQLLDDLQKEKEDLENRMIELGVKPWSLFNAQPKVTEDQAPQSIAAGVHAEVEDEEDSNALYTLGSRPRVKCNTNSTFTIRIDDRFVKHNYDNN</sequence>
<dbReference type="EMBL" id="BDGG01000014">
    <property type="protein sequence ID" value="GAV07201.1"/>
    <property type="molecule type" value="Genomic_DNA"/>
</dbReference>
<feature type="coiled-coil region" evidence="2">
    <location>
        <begin position="295"/>
        <end position="322"/>
    </location>
</feature>
<keyword evidence="2" id="KW-0175">Coiled coil</keyword>
<organism evidence="4 5">
    <name type="scientific">Ramazzottius varieornatus</name>
    <name type="common">Water bear</name>
    <name type="synonym">Tardigrade</name>
    <dbReference type="NCBI Taxonomy" id="947166"/>
    <lineage>
        <taxon>Eukaryota</taxon>
        <taxon>Metazoa</taxon>
        <taxon>Ecdysozoa</taxon>
        <taxon>Tardigrada</taxon>
        <taxon>Eutardigrada</taxon>
        <taxon>Parachela</taxon>
        <taxon>Hypsibioidea</taxon>
        <taxon>Ramazzottiidae</taxon>
        <taxon>Ramazzottius</taxon>
    </lineage>
</organism>